<reference evidence="2" key="1">
    <citation type="journal article" date="2012" name="Nat. Biotechnol.">
        <title>Reference genome sequence of the model plant Setaria.</title>
        <authorList>
            <person name="Bennetzen J.L."/>
            <person name="Schmutz J."/>
            <person name="Wang H."/>
            <person name="Percifield R."/>
            <person name="Hawkins J."/>
            <person name="Pontaroli A.C."/>
            <person name="Estep M."/>
            <person name="Feng L."/>
            <person name="Vaughn J.N."/>
            <person name="Grimwood J."/>
            <person name="Jenkins J."/>
            <person name="Barry K."/>
            <person name="Lindquist E."/>
            <person name="Hellsten U."/>
            <person name="Deshpande S."/>
            <person name="Wang X."/>
            <person name="Wu X."/>
            <person name="Mitros T."/>
            <person name="Triplett J."/>
            <person name="Yang X."/>
            <person name="Ye C.Y."/>
            <person name="Mauro-Herrera M."/>
            <person name="Wang L."/>
            <person name="Li P."/>
            <person name="Sharma M."/>
            <person name="Sharma R."/>
            <person name="Ronald P.C."/>
            <person name="Panaud O."/>
            <person name="Kellogg E.A."/>
            <person name="Brutnell T.P."/>
            <person name="Doust A.N."/>
            <person name="Tuskan G.A."/>
            <person name="Rokhsar D."/>
            <person name="Devos K.M."/>
        </authorList>
    </citation>
    <scope>NUCLEOTIDE SEQUENCE [LARGE SCALE GENOMIC DNA]</scope>
    <source>
        <strain evidence="2">Yugu1</strain>
    </source>
</reference>
<name>A0A368PI48_SETIT</name>
<proteinExistence type="predicted"/>
<organism evidence="2">
    <name type="scientific">Setaria italica</name>
    <name type="common">Foxtail millet</name>
    <name type="synonym">Panicum italicum</name>
    <dbReference type="NCBI Taxonomy" id="4555"/>
    <lineage>
        <taxon>Eukaryota</taxon>
        <taxon>Viridiplantae</taxon>
        <taxon>Streptophyta</taxon>
        <taxon>Embryophyta</taxon>
        <taxon>Tracheophyta</taxon>
        <taxon>Spermatophyta</taxon>
        <taxon>Magnoliopsida</taxon>
        <taxon>Liliopsida</taxon>
        <taxon>Poales</taxon>
        <taxon>Poaceae</taxon>
        <taxon>PACMAD clade</taxon>
        <taxon>Panicoideae</taxon>
        <taxon>Panicodae</taxon>
        <taxon>Paniceae</taxon>
        <taxon>Cenchrinae</taxon>
        <taxon>Setaria</taxon>
    </lineage>
</organism>
<dbReference type="AlphaFoldDB" id="A0A368PI48"/>
<reference evidence="2" key="2">
    <citation type="submission" date="2015-07" db="EMBL/GenBank/DDBJ databases">
        <authorList>
            <person name="Noorani M."/>
        </authorList>
    </citation>
    <scope>NUCLEOTIDE SEQUENCE</scope>
    <source>
        <strain evidence="2">Yugu1</strain>
    </source>
</reference>
<protein>
    <submittedName>
        <fullName evidence="2">Uncharacterized protein</fullName>
    </submittedName>
</protein>
<accession>A0A368PI48</accession>
<feature type="compositionally biased region" description="Basic residues" evidence="1">
    <location>
        <begin position="147"/>
        <end position="161"/>
    </location>
</feature>
<gene>
    <name evidence="2" type="ORF">SETIT_1G084000v2</name>
</gene>
<feature type="region of interest" description="Disordered" evidence="1">
    <location>
        <begin position="138"/>
        <end position="161"/>
    </location>
</feature>
<evidence type="ECO:0000256" key="1">
    <source>
        <dbReference type="SAM" id="MobiDB-lite"/>
    </source>
</evidence>
<feature type="compositionally biased region" description="Low complexity" evidence="1">
    <location>
        <begin position="34"/>
        <end position="43"/>
    </location>
</feature>
<evidence type="ECO:0000313" key="2">
    <source>
        <dbReference type="EMBL" id="RCV05436.1"/>
    </source>
</evidence>
<sequence length="161" mass="17385">MDELLLHQIQIDGLVKSKRRPAGGACPRPPRAPSAPESTSRRSSPTRRHSPAPMLAQGATCGGARPPPQASPVAKWMSCRPLELHSQLNRQADAPSSFLRSNRRASLALKSGRRSSAVTSIFAGDGWRMGCRRGPIPFHGGAGGRRLGGRRRRMGPRGLKR</sequence>
<dbReference type="EMBL" id="CM003528">
    <property type="protein sequence ID" value="RCV05436.1"/>
    <property type="molecule type" value="Genomic_DNA"/>
</dbReference>
<feature type="region of interest" description="Disordered" evidence="1">
    <location>
        <begin position="13"/>
        <end position="74"/>
    </location>
</feature>